<accession>A0A1M6M2Z5</accession>
<sequence length="209" mass="24510">MKKIVLFFVVMANIGFAQKNFSKLEKEFKEIKLPYETTKDYYPKIGHDELYDVEVDFVPNEGGLISEITKTFKDNGEYYNSNSRYFSVGKFKFNELTFLIYYVVTKYNSDGHLESYYNIDMYDVNGTWKNSFVIGENRYKLNYMKDPVTAYEDITQTNIKIENGNLIVNKTMVQNNYLRTPDEMKLTKSTTTTEIVTIDSKGKVDMVRK</sequence>
<evidence type="ECO:0000313" key="2">
    <source>
        <dbReference type="Proteomes" id="UP000184232"/>
    </source>
</evidence>
<dbReference type="AlphaFoldDB" id="A0A1M6M2Z5"/>
<dbReference type="RefSeq" id="WP_072785798.1">
    <property type="nucleotide sequence ID" value="NZ_CP045292.1"/>
</dbReference>
<dbReference type="EMBL" id="FQZH01000006">
    <property type="protein sequence ID" value="SHJ77795.1"/>
    <property type="molecule type" value="Genomic_DNA"/>
</dbReference>
<keyword evidence="2" id="KW-1185">Reference proteome</keyword>
<gene>
    <name evidence="1" type="ORF">SAMN05444337_2607</name>
</gene>
<reference evidence="1 2" key="1">
    <citation type="submission" date="2016-11" db="EMBL/GenBank/DDBJ databases">
        <authorList>
            <person name="Jaros S."/>
            <person name="Januszkiewicz K."/>
            <person name="Wedrychowicz H."/>
        </authorList>
    </citation>
    <scope>NUCLEOTIDE SEQUENCE [LARGE SCALE GENOMIC DNA]</scope>
    <source>
        <strain evidence="1 2">DSM 22807</strain>
    </source>
</reference>
<evidence type="ECO:0000313" key="1">
    <source>
        <dbReference type="EMBL" id="SHJ77795.1"/>
    </source>
</evidence>
<dbReference type="Proteomes" id="UP000184232">
    <property type="component" value="Unassembled WGS sequence"/>
</dbReference>
<proteinExistence type="predicted"/>
<protein>
    <submittedName>
        <fullName evidence="1">Uncharacterized protein</fullName>
    </submittedName>
</protein>
<organism evidence="1 2">
    <name type="scientific">Flavobacterium haoranii</name>
    <dbReference type="NCBI Taxonomy" id="683124"/>
    <lineage>
        <taxon>Bacteria</taxon>
        <taxon>Pseudomonadati</taxon>
        <taxon>Bacteroidota</taxon>
        <taxon>Flavobacteriia</taxon>
        <taxon>Flavobacteriales</taxon>
        <taxon>Flavobacteriaceae</taxon>
        <taxon>Flavobacterium</taxon>
    </lineage>
</organism>
<name>A0A1M6M2Z5_9FLAO</name>